<dbReference type="AlphaFoldDB" id="A0A3A4K279"/>
<dbReference type="RefSeq" id="WP_120038098.1">
    <property type="nucleotide sequence ID" value="NZ_QZFU01000012.1"/>
</dbReference>
<comment type="caution">
    <text evidence="2">The sequence shown here is derived from an EMBL/GenBank/DDBJ whole genome shotgun (WGS) entry which is preliminary data.</text>
</comment>
<name>A0A3A4K279_9NOCA</name>
<feature type="region of interest" description="Disordered" evidence="1">
    <location>
        <begin position="1"/>
        <end position="30"/>
    </location>
</feature>
<gene>
    <name evidence="2" type="ORF">D5S18_03930</name>
</gene>
<protein>
    <submittedName>
        <fullName evidence="2">Uncharacterized protein</fullName>
    </submittedName>
</protein>
<proteinExistence type="predicted"/>
<organism evidence="2 3">
    <name type="scientific">Nocardia panacis</name>
    <dbReference type="NCBI Taxonomy" id="2340916"/>
    <lineage>
        <taxon>Bacteria</taxon>
        <taxon>Bacillati</taxon>
        <taxon>Actinomycetota</taxon>
        <taxon>Actinomycetes</taxon>
        <taxon>Mycobacteriales</taxon>
        <taxon>Nocardiaceae</taxon>
        <taxon>Nocardia</taxon>
    </lineage>
</organism>
<accession>A0A3A4K279</accession>
<evidence type="ECO:0000313" key="3">
    <source>
        <dbReference type="Proteomes" id="UP000266677"/>
    </source>
</evidence>
<evidence type="ECO:0000256" key="1">
    <source>
        <dbReference type="SAM" id="MobiDB-lite"/>
    </source>
</evidence>
<sequence length="147" mass="15891">MDDDIANDSTPVAAELIEPQGNSTSRTDEDHAAALALDRDAEQMAQLWGQFAEASAQFAATLTDMWWKALPVARPGGLDVVGSTAMIAARLAHLGPEGDPLEQVTLGAINYLHGASAHARGEADEYEDLRESLRHEMDEHFDPRPEA</sequence>
<evidence type="ECO:0000313" key="2">
    <source>
        <dbReference type="EMBL" id="RJO78704.1"/>
    </source>
</evidence>
<dbReference type="Proteomes" id="UP000266677">
    <property type="component" value="Unassembled WGS sequence"/>
</dbReference>
<dbReference type="EMBL" id="QZFU01000012">
    <property type="protein sequence ID" value="RJO78704.1"/>
    <property type="molecule type" value="Genomic_DNA"/>
</dbReference>
<dbReference type="OrthoDB" id="4571171at2"/>
<reference evidence="2 3" key="1">
    <citation type="submission" date="2018-09" db="EMBL/GenBank/DDBJ databases">
        <title>YIM PH21274 draft genome.</title>
        <authorList>
            <person name="Miao C."/>
        </authorList>
    </citation>
    <scope>NUCLEOTIDE SEQUENCE [LARGE SCALE GENOMIC DNA]</scope>
    <source>
        <strain evidence="2 3">YIM PH 21724</strain>
    </source>
</reference>
<keyword evidence="3" id="KW-1185">Reference proteome</keyword>